<name>A0A6C0GG05_9BACT</name>
<gene>
    <name evidence="2" type="ORF">GXP67_09570</name>
</gene>
<sequence>MKKLLLFLTIFLFSYNAWCHTMSYGFKAGYVTYNHLYVNSFIEGTNIRGSQHSGSFMDGFRFAALTRVEHKRWSAQAELAYAYNIGGSSMVVDNWDNPSDTENWAVGVSTLLKQTELNLSAGYKPVKWLRLFAGLNVWNVTYKNKSSLVLYDETLPGFEDVSRSRNEMNRFRYGIQESYLP</sequence>
<feature type="signal peptide" evidence="1">
    <location>
        <begin position="1"/>
        <end position="19"/>
    </location>
</feature>
<evidence type="ECO:0000313" key="2">
    <source>
        <dbReference type="EMBL" id="QHT66887.1"/>
    </source>
</evidence>
<reference evidence="2 3" key="1">
    <citation type="submission" date="2020-01" db="EMBL/GenBank/DDBJ databases">
        <authorList>
            <person name="Kim M.K."/>
        </authorList>
    </citation>
    <scope>NUCLEOTIDE SEQUENCE [LARGE SCALE GENOMIC DNA]</scope>
    <source>
        <strain evidence="2 3">172606-1</strain>
    </source>
</reference>
<evidence type="ECO:0008006" key="4">
    <source>
        <dbReference type="Google" id="ProtNLM"/>
    </source>
</evidence>
<proteinExistence type="predicted"/>
<dbReference type="AlphaFoldDB" id="A0A6C0GG05"/>
<dbReference type="RefSeq" id="WP_162442939.1">
    <property type="nucleotide sequence ID" value="NZ_CP048222.1"/>
</dbReference>
<keyword evidence="1" id="KW-0732">Signal</keyword>
<evidence type="ECO:0000256" key="1">
    <source>
        <dbReference type="SAM" id="SignalP"/>
    </source>
</evidence>
<dbReference type="KEGG" id="rhoz:GXP67_09570"/>
<accession>A0A6C0GG05</accession>
<evidence type="ECO:0000313" key="3">
    <source>
        <dbReference type="Proteomes" id="UP000480178"/>
    </source>
</evidence>
<feature type="chain" id="PRO_5025585117" description="Outer membrane protein beta-barrel domain-containing protein" evidence="1">
    <location>
        <begin position="20"/>
        <end position="181"/>
    </location>
</feature>
<dbReference type="Proteomes" id="UP000480178">
    <property type="component" value="Chromosome"/>
</dbReference>
<protein>
    <recommendedName>
        <fullName evidence="4">Outer membrane protein beta-barrel domain-containing protein</fullName>
    </recommendedName>
</protein>
<dbReference type="EMBL" id="CP048222">
    <property type="protein sequence ID" value="QHT66887.1"/>
    <property type="molecule type" value="Genomic_DNA"/>
</dbReference>
<keyword evidence="3" id="KW-1185">Reference proteome</keyword>
<organism evidence="2 3">
    <name type="scientific">Rhodocytophaga rosea</name>
    <dbReference type="NCBI Taxonomy" id="2704465"/>
    <lineage>
        <taxon>Bacteria</taxon>
        <taxon>Pseudomonadati</taxon>
        <taxon>Bacteroidota</taxon>
        <taxon>Cytophagia</taxon>
        <taxon>Cytophagales</taxon>
        <taxon>Rhodocytophagaceae</taxon>
        <taxon>Rhodocytophaga</taxon>
    </lineage>
</organism>